<evidence type="ECO:0000256" key="1">
    <source>
        <dbReference type="SAM" id="MobiDB-lite"/>
    </source>
</evidence>
<dbReference type="GO" id="GO:0010038">
    <property type="term" value="P:response to metal ion"/>
    <property type="evidence" value="ECO:0007669"/>
    <property type="project" value="UniProtKB-ARBA"/>
</dbReference>
<gene>
    <name evidence="2" type="ORF">K458DRAFT_395608</name>
</gene>
<evidence type="ECO:0000313" key="2">
    <source>
        <dbReference type="EMBL" id="KAF2677804.1"/>
    </source>
</evidence>
<dbReference type="EMBL" id="MU005618">
    <property type="protein sequence ID" value="KAF2677804.1"/>
    <property type="molecule type" value="Genomic_DNA"/>
</dbReference>
<dbReference type="GO" id="GO:0046872">
    <property type="term" value="F:metal ion binding"/>
    <property type="evidence" value="ECO:0007669"/>
    <property type="project" value="UniProtKB-KW"/>
</dbReference>
<dbReference type="AlphaFoldDB" id="A0A6G1IHU6"/>
<dbReference type="PANTHER" id="PTHR35470">
    <property type="entry name" value="CADMIUM TOLERANT 3"/>
    <property type="match status" value="1"/>
</dbReference>
<sequence>MSYPPQSGEAQGYYGNAPPPPQGQYYGSPPPPPPQQMNYQPGPPPPATDRGQKKDRGCLATCLATLCCCWLCGEACECCIDILDCCC</sequence>
<reference evidence="2" key="1">
    <citation type="journal article" date="2020" name="Stud. Mycol.">
        <title>101 Dothideomycetes genomes: a test case for predicting lifestyles and emergence of pathogens.</title>
        <authorList>
            <person name="Haridas S."/>
            <person name="Albert R."/>
            <person name="Binder M."/>
            <person name="Bloem J."/>
            <person name="Labutti K."/>
            <person name="Salamov A."/>
            <person name="Andreopoulos B."/>
            <person name="Baker S."/>
            <person name="Barry K."/>
            <person name="Bills G."/>
            <person name="Bluhm B."/>
            <person name="Cannon C."/>
            <person name="Castanera R."/>
            <person name="Culley D."/>
            <person name="Daum C."/>
            <person name="Ezra D."/>
            <person name="Gonzalez J."/>
            <person name="Henrissat B."/>
            <person name="Kuo A."/>
            <person name="Liang C."/>
            <person name="Lipzen A."/>
            <person name="Lutzoni F."/>
            <person name="Magnuson J."/>
            <person name="Mondo S."/>
            <person name="Nolan M."/>
            <person name="Ohm R."/>
            <person name="Pangilinan J."/>
            <person name="Park H.-J."/>
            <person name="Ramirez L."/>
            <person name="Alfaro M."/>
            <person name="Sun H."/>
            <person name="Tritt A."/>
            <person name="Yoshinaga Y."/>
            <person name="Zwiers L.-H."/>
            <person name="Turgeon B."/>
            <person name="Goodwin S."/>
            <person name="Spatafora J."/>
            <person name="Crous P."/>
            <person name="Grigoriev I."/>
        </authorList>
    </citation>
    <scope>NUCLEOTIDE SEQUENCE</scope>
    <source>
        <strain evidence="2">CBS 122367</strain>
    </source>
</reference>
<proteinExistence type="predicted"/>
<keyword evidence="3" id="KW-1185">Reference proteome</keyword>
<dbReference type="GO" id="GO:0012505">
    <property type="term" value="C:endomembrane system"/>
    <property type="evidence" value="ECO:0007669"/>
    <property type="project" value="UniProtKB-SubCell"/>
</dbReference>
<organism evidence="2 3">
    <name type="scientific">Lentithecium fluviatile CBS 122367</name>
    <dbReference type="NCBI Taxonomy" id="1168545"/>
    <lineage>
        <taxon>Eukaryota</taxon>
        <taxon>Fungi</taxon>
        <taxon>Dikarya</taxon>
        <taxon>Ascomycota</taxon>
        <taxon>Pezizomycotina</taxon>
        <taxon>Dothideomycetes</taxon>
        <taxon>Pleosporomycetidae</taxon>
        <taxon>Pleosporales</taxon>
        <taxon>Massarineae</taxon>
        <taxon>Lentitheciaceae</taxon>
        <taxon>Lentithecium</taxon>
    </lineage>
</organism>
<feature type="region of interest" description="Disordered" evidence="1">
    <location>
        <begin position="1"/>
        <end position="54"/>
    </location>
</feature>
<evidence type="ECO:0008006" key="4">
    <source>
        <dbReference type="Google" id="ProtNLM"/>
    </source>
</evidence>
<feature type="compositionally biased region" description="Pro residues" evidence="1">
    <location>
        <begin position="17"/>
        <end position="47"/>
    </location>
</feature>
<accession>A0A6G1IHU6</accession>
<name>A0A6G1IHU6_9PLEO</name>
<protein>
    <recommendedName>
        <fullName evidence="4">Cysteine-rich transmembrane CYSTM domain-containing protein</fullName>
    </recommendedName>
</protein>
<dbReference type="InterPro" id="IPR051671">
    <property type="entry name" value="CYSTM1_HM_Tolerance"/>
</dbReference>
<dbReference type="Proteomes" id="UP000799291">
    <property type="component" value="Unassembled WGS sequence"/>
</dbReference>
<dbReference type="PANTHER" id="PTHR35470:SF6">
    <property type="entry name" value="PROTEIN CYSTEINE-RICH TRANSMEMBRANE MODULE 2"/>
    <property type="match status" value="1"/>
</dbReference>
<evidence type="ECO:0000313" key="3">
    <source>
        <dbReference type="Proteomes" id="UP000799291"/>
    </source>
</evidence>